<feature type="signal peptide" evidence="1">
    <location>
        <begin position="1"/>
        <end position="18"/>
    </location>
</feature>
<evidence type="ECO:0008006" key="4">
    <source>
        <dbReference type="Google" id="ProtNLM"/>
    </source>
</evidence>
<proteinExistence type="predicted"/>
<name>A0ABX5WIU8_9GAMM</name>
<dbReference type="RefSeq" id="WP_033540647.1">
    <property type="nucleotide sequence ID" value="NZ_CP041153.1"/>
</dbReference>
<evidence type="ECO:0000313" key="3">
    <source>
        <dbReference type="Proteomes" id="UP000318758"/>
    </source>
</evidence>
<keyword evidence="3" id="KW-1185">Reference proteome</keyword>
<dbReference type="EMBL" id="CP041153">
    <property type="protein sequence ID" value="QDF74456.1"/>
    <property type="molecule type" value="Genomic_DNA"/>
</dbReference>
<reference evidence="2 3" key="1">
    <citation type="submission" date="2019-06" db="EMBL/GenBank/DDBJ databases">
        <title>Complete genome of Shewanella marisflavi ECSMB14101, a mussel settlement-inducing bacterium isolated from East China Sea.</title>
        <authorList>
            <person name="Yang J."/>
            <person name="Liang X."/>
            <person name="Chang R."/>
            <person name="Peng L."/>
        </authorList>
    </citation>
    <scope>NUCLEOTIDE SEQUENCE [LARGE SCALE GENOMIC DNA]</scope>
    <source>
        <strain evidence="2 3">ECSMB14101</strain>
    </source>
</reference>
<gene>
    <name evidence="2" type="ORF">FGA12_04350</name>
</gene>
<evidence type="ECO:0000313" key="2">
    <source>
        <dbReference type="EMBL" id="QDF74456.1"/>
    </source>
</evidence>
<organism evidence="2 3">
    <name type="scientific">Shewanella marisflavi</name>
    <dbReference type="NCBI Taxonomy" id="260364"/>
    <lineage>
        <taxon>Bacteria</taxon>
        <taxon>Pseudomonadati</taxon>
        <taxon>Pseudomonadota</taxon>
        <taxon>Gammaproteobacteria</taxon>
        <taxon>Alteromonadales</taxon>
        <taxon>Shewanellaceae</taxon>
        <taxon>Shewanella</taxon>
    </lineage>
</organism>
<dbReference type="Gene3D" id="1.10.1130.10">
    <property type="entry name" value="Flavocytochrome C3, Chain A"/>
    <property type="match status" value="1"/>
</dbReference>
<dbReference type="InterPro" id="IPR036280">
    <property type="entry name" value="Multihaem_cyt_sf"/>
</dbReference>
<dbReference type="SUPFAM" id="SSF48695">
    <property type="entry name" value="Multiheme cytochromes"/>
    <property type="match status" value="1"/>
</dbReference>
<accession>A0ABX5WIU8</accession>
<dbReference type="Proteomes" id="UP000318758">
    <property type="component" value="Chromosome"/>
</dbReference>
<protein>
    <recommendedName>
        <fullName evidence="4">Class III cytochrome C domain-containing protein</fullName>
    </recommendedName>
</protein>
<feature type="chain" id="PRO_5045343785" description="Class III cytochrome C domain-containing protein" evidence="1">
    <location>
        <begin position="19"/>
        <end position="77"/>
    </location>
</feature>
<evidence type="ECO:0000256" key="1">
    <source>
        <dbReference type="SAM" id="SignalP"/>
    </source>
</evidence>
<keyword evidence="1" id="KW-0732">Signal</keyword>
<sequence>MKKLATLAAGLLFAGAVAAVDCSDCHESIDITMHTESEATLATCNDCHALGDNHAPDAEIHMPELTIKECTDCHGME</sequence>